<dbReference type="AlphaFoldDB" id="A0AAV7ZPQ2"/>
<evidence type="ECO:0000313" key="2">
    <source>
        <dbReference type="EMBL" id="KAJ3443104.1"/>
    </source>
</evidence>
<accession>A0AAV7ZPQ2</accession>
<evidence type="ECO:0000256" key="1">
    <source>
        <dbReference type="SAM" id="MobiDB-lite"/>
    </source>
</evidence>
<feature type="region of interest" description="Disordered" evidence="1">
    <location>
        <begin position="370"/>
        <end position="427"/>
    </location>
</feature>
<evidence type="ECO:0000313" key="3">
    <source>
        <dbReference type="Proteomes" id="UP001146793"/>
    </source>
</evidence>
<sequence>MNNNFQIIINATQNSRIRYDLKSKNQKQINIKGLGTFNFTQEGSLILIFLKKNKTNQKTEKISFIHQSKDSDFKYIQKEIEWIKQENNFPNSKNIPTNKTNGNQDKNNNKNKNSSDTIEYSLSIYHNAIISKKKEEESLVKKIKEEFDKKQAGEIKVELKVLKSKFLFLTLEGDRIDMSQKNEKLIHLIEPVYKINQGIMYLNTVFNHNQSEIKRNTKPILQFNEMRWTFKTNKLNSDAKKIYDLLKLNENHLTQNIILKKLKGYKTSEVINFTKVNNLETISNIFFDLYNKEINNFNFTKKTQSLNIINYYFPIFYSLCDQDNYVNAWSNILNFKSENKIKKWFDNNTKINVIVNNITNLFQLKSNNKKKENNQNQNNNNNNNDNDNNININDNNININDNDNNNNNNNKNKNNNNNNINNHNNHNILNINKETSSMNKNNNTVSTNNNEEIFKIERLEIVKINVKENNQQGNAHSIYKSFLINSNVSFSNLRIEPLKTIQYLQNYDDLSKGQIKEVAIRDFEKMIGSNFKYTIGTILNYNNLSNEIRKQLKNNTQNSHFLKEFKKLLYYQENKKLVVCNMGNKLGHGVFAKEDIEVGTLLSMYSGELKPYKRNSDIDYNLTVDLQKGNNESDDHYEITSSRHGCISRFYQHLPNSYENDLNNMIEFLKVNKNDTINIKKKLNLFRNILFAYGITSIIEQNLLLHSISIAMNSNNHSFLTNILKKIITSSGNYQDCDNVHYYYYNNLKFQQTKLSNPNRNKNKKGKYSRDGISIEHLKKEMVATSNIIHANIIYNNKPYIIFMSKKKILKNEIIGFSYGLGYWLKKKMLPELFFRNGNVIPKKLYNYKQLIFKIKNNVIDNNNSLPQRMCMLLDIESFKFFCKKKTPVLFSKDGKPKSVFKLKKMMVKYNILPAYHGNLRLCRRKYKTNEFKYFTERNRMIVFTLQFYFPKDIEFEIYFSSPFKIENNYSIIRKKIFLSQNPDPNYDINILLKFKSKNRLQQLTNLLGTHIPSFCTKFRVVNEIVIYQIIKNVKPLALFLNMLMQNKQKIKKFFNTNLNQDQIDPENDLIMIDSNDNQIDKI</sequence>
<dbReference type="EMBL" id="JANTQA010000023">
    <property type="protein sequence ID" value="KAJ3443104.1"/>
    <property type="molecule type" value="Genomic_DNA"/>
</dbReference>
<comment type="caution">
    <text evidence="2">The sequence shown here is derived from an EMBL/GenBank/DDBJ whole genome shotgun (WGS) entry which is preliminary data.</text>
</comment>
<proteinExistence type="predicted"/>
<name>A0AAV7ZPQ2_9EUKA</name>
<organism evidence="2 3">
    <name type="scientific">Anaeramoeba flamelloides</name>
    <dbReference type="NCBI Taxonomy" id="1746091"/>
    <lineage>
        <taxon>Eukaryota</taxon>
        <taxon>Metamonada</taxon>
        <taxon>Anaeramoebidae</taxon>
        <taxon>Anaeramoeba</taxon>
    </lineage>
</organism>
<feature type="compositionally biased region" description="Polar residues" evidence="1">
    <location>
        <begin position="87"/>
        <end position="97"/>
    </location>
</feature>
<dbReference type="Proteomes" id="UP001146793">
    <property type="component" value="Unassembled WGS sequence"/>
</dbReference>
<dbReference type="SUPFAM" id="SSF82199">
    <property type="entry name" value="SET domain"/>
    <property type="match status" value="1"/>
</dbReference>
<dbReference type="InterPro" id="IPR046341">
    <property type="entry name" value="SET_dom_sf"/>
</dbReference>
<feature type="region of interest" description="Disordered" evidence="1">
    <location>
        <begin position="87"/>
        <end position="115"/>
    </location>
</feature>
<protein>
    <submittedName>
        <fullName evidence="2">Uncharacterized protein</fullName>
    </submittedName>
</protein>
<feature type="compositionally biased region" description="Low complexity" evidence="1">
    <location>
        <begin position="98"/>
        <end position="112"/>
    </location>
</feature>
<gene>
    <name evidence="2" type="ORF">M0812_08935</name>
</gene>
<reference evidence="2" key="1">
    <citation type="submission" date="2022-08" db="EMBL/GenBank/DDBJ databases">
        <title>Novel sulphate-reducing endosymbionts in the free-living metamonad Anaeramoeba.</title>
        <authorList>
            <person name="Jerlstrom-Hultqvist J."/>
            <person name="Cepicka I."/>
            <person name="Gallot-Lavallee L."/>
            <person name="Salas-Leiva D."/>
            <person name="Curtis B.A."/>
            <person name="Zahonova K."/>
            <person name="Pipaliya S."/>
            <person name="Dacks J."/>
            <person name="Roger A.J."/>
        </authorList>
    </citation>
    <scope>NUCLEOTIDE SEQUENCE</scope>
    <source>
        <strain evidence="2">Busselton2</strain>
    </source>
</reference>
<feature type="compositionally biased region" description="Low complexity" evidence="1">
    <location>
        <begin position="374"/>
        <end position="427"/>
    </location>
</feature>
<dbReference type="Gene3D" id="2.170.270.10">
    <property type="entry name" value="SET domain"/>
    <property type="match status" value="1"/>
</dbReference>